<evidence type="ECO:0000313" key="1">
    <source>
        <dbReference type="EMBL" id="CAB4545008.1"/>
    </source>
</evidence>
<dbReference type="AlphaFoldDB" id="A0A6J6C3Y8"/>
<protein>
    <submittedName>
        <fullName evidence="1">Unannotated protein</fullName>
    </submittedName>
</protein>
<name>A0A6J6C3Y8_9ZZZZ</name>
<accession>A0A6J6C3Y8</accession>
<gene>
    <name evidence="1" type="ORF">UFOPK1446_00646</name>
</gene>
<dbReference type="EMBL" id="CAEZSO010000115">
    <property type="protein sequence ID" value="CAB4545008.1"/>
    <property type="molecule type" value="Genomic_DNA"/>
</dbReference>
<organism evidence="1">
    <name type="scientific">freshwater metagenome</name>
    <dbReference type="NCBI Taxonomy" id="449393"/>
    <lineage>
        <taxon>unclassified sequences</taxon>
        <taxon>metagenomes</taxon>
        <taxon>ecological metagenomes</taxon>
    </lineage>
</organism>
<reference evidence="1" key="1">
    <citation type="submission" date="2020-05" db="EMBL/GenBank/DDBJ databases">
        <authorList>
            <person name="Chiriac C."/>
            <person name="Salcher M."/>
            <person name="Ghai R."/>
            <person name="Kavagutti S V."/>
        </authorList>
    </citation>
    <scope>NUCLEOTIDE SEQUENCE</scope>
</reference>
<proteinExistence type="predicted"/>
<sequence>MRCSHGRAVEEYVLRCAVGIARIVADDRLPRSCDINASGTVVRKRRKCPNVIDRRYGQNIWRGETPWVLAVVVTRGSRVVIVIPDLVIATVSGSGYYQDARSINGIFESLVIPWSAQAHVHDLDAFIFGVIEGINNGPGITTTATQRLQWHHANARSNSDYTHVVALGCNGARDVGAVEVLVLATATRHCVINGGIVIEEIPAMQVVDVAIGIVVNAVVLDFTRVGPGCTDQVSVTNVDSGINHSNNNAGIARSRGPRFWSIDVYIGSARTGVISFWGLTCVV</sequence>